<evidence type="ECO:0000313" key="2">
    <source>
        <dbReference type="Proteomes" id="UP001177140"/>
    </source>
</evidence>
<organism evidence="1 2">
    <name type="scientific">Papaver nudicaule</name>
    <name type="common">Iceland poppy</name>
    <dbReference type="NCBI Taxonomy" id="74823"/>
    <lineage>
        <taxon>Eukaryota</taxon>
        <taxon>Viridiplantae</taxon>
        <taxon>Streptophyta</taxon>
        <taxon>Embryophyta</taxon>
        <taxon>Tracheophyta</taxon>
        <taxon>Spermatophyta</taxon>
        <taxon>Magnoliopsida</taxon>
        <taxon>Ranunculales</taxon>
        <taxon>Papaveraceae</taxon>
        <taxon>Papaveroideae</taxon>
        <taxon>Papaver</taxon>
    </lineage>
</organism>
<reference evidence="1" key="1">
    <citation type="submission" date="2022-03" db="EMBL/GenBank/DDBJ databases">
        <title>A functionally conserved STORR gene fusion in Papaver species that diverged 16.8 million years ago.</title>
        <authorList>
            <person name="Catania T."/>
        </authorList>
    </citation>
    <scope>NUCLEOTIDE SEQUENCE</scope>
    <source>
        <strain evidence="1">S-191538</strain>
    </source>
</reference>
<dbReference type="AlphaFoldDB" id="A0AA41UY78"/>
<name>A0AA41UY78_PAPNU</name>
<keyword evidence="2" id="KW-1185">Reference proteome</keyword>
<dbReference type="Proteomes" id="UP001177140">
    <property type="component" value="Unassembled WGS sequence"/>
</dbReference>
<dbReference type="GO" id="GO:0016811">
    <property type="term" value="F:hydrolase activity, acting on carbon-nitrogen (but not peptide) bonds, in linear amides"/>
    <property type="evidence" value="ECO:0007669"/>
    <property type="project" value="InterPro"/>
</dbReference>
<proteinExistence type="predicted"/>
<dbReference type="PANTHER" id="PTHR43235:SF1">
    <property type="entry name" value="GLUTAMINE AMIDOTRANSFERASE PB2B2.05-RELATED"/>
    <property type="match status" value="1"/>
</dbReference>
<dbReference type="PANTHER" id="PTHR43235">
    <property type="entry name" value="GLUTAMINE AMIDOTRANSFERASE PB2B2.05-RELATED"/>
    <property type="match status" value="1"/>
</dbReference>
<protein>
    <submittedName>
        <fullName evidence="1">Uncharacterized protein</fullName>
    </submittedName>
</protein>
<gene>
    <name evidence="1" type="ORF">MKW94_002113</name>
</gene>
<dbReference type="EMBL" id="JAJJMA010033763">
    <property type="protein sequence ID" value="MCL7024377.1"/>
    <property type="molecule type" value="Genomic_DNA"/>
</dbReference>
<sequence length="107" mass="11949">MYETGCESPQSKASELEAGAEFLQSSTALSTQQEKRLKQMGATVRNASSFLEKLKLNDEKEKVARNIMGKMSIEQLSDLVSFYHMMGKISSEVLEKKLQELVSEVAL</sequence>
<dbReference type="GO" id="GO:0005829">
    <property type="term" value="C:cytosol"/>
    <property type="evidence" value="ECO:0007669"/>
    <property type="project" value="TreeGrafter"/>
</dbReference>
<accession>A0AA41UY78</accession>
<dbReference type="InterPro" id="IPR044668">
    <property type="entry name" value="PuuD-like"/>
</dbReference>
<evidence type="ECO:0000313" key="1">
    <source>
        <dbReference type="EMBL" id="MCL7024377.1"/>
    </source>
</evidence>
<comment type="caution">
    <text evidence="1">The sequence shown here is derived from an EMBL/GenBank/DDBJ whole genome shotgun (WGS) entry which is preliminary data.</text>
</comment>